<evidence type="ECO:0000313" key="1">
    <source>
        <dbReference type="EnsemblMetazoa" id="GAUT018520-PA"/>
    </source>
</evidence>
<accession>A0A1A9UWZ2</accession>
<keyword evidence="2" id="KW-1185">Reference proteome</keyword>
<sequence length="104" mass="11997">MVFLYVNKQYLLLVDAIGRYSDRLGPRPKMRSVAYRMRCVYATAEVICKIISHNNENPTTTMTMNIVGARKEDFIANTLPNRMVLNNKFIAYLYVTTTVKDGLR</sequence>
<proteinExistence type="predicted"/>
<organism evidence="1 2">
    <name type="scientific">Glossina austeni</name>
    <name type="common">Savannah tsetse fly</name>
    <dbReference type="NCBI Taxonomy" id="7395"/>
    <lineage>
        <taxon>Eukaryota</taxon>
        <taxon>Metazoa</taxon>
        <taxon>Ecdysozoa</taxon>
        <taxon>Arthropoda</taxon>
        <taxon>Hexapoda</taxon>
        <taxon>Insecta</taxon>
        <taxon>Pterygota</taxon>
        <taxon>Neoptera</taxon>
        <taxon>Endopterygota</taxon>
        <taxon>Diptera</taxon>
        <taxon>Brachycera</taxon>
        <taxon>Muscomorpha</taxon>
        <taxon>Hippoboscoidea</taxon>
        <taxon>Glossinidae</taxon>
        <taxon>Glossina</taxon>
    </lineage>
</organism>
<dbReference type="Proteomes" id="UP000078200">
    <property type="component" value="Unassembled WGS sequence"/>
</dbReference>
<evidence type="ECO:0000313" key="2">
    <source>
        <dbReference type="Proteomes" id="UP000078200"/>
    </source>
</evidence>
<reference evidence="1" key="1">
    <citation type="submission" date="2020-05" db="UniProtKB">
        <authorList>
            <consortium name="EnsemblMetazoa"/>
        </authorList>
    </citation>
    <scope>IDENTIFICATION</scope>
    <source>
        <strain evidence="1">TTRI</strain>
    </source>
</reference>
<dbReference type="EnsemblMetazoa" id="GAUT018520-RA">
    <property type="protein sequence ID" value="GAUT018520-PA"/>
    <property type="gene ID" value="GAUT018520"/>
</dbReference>
<name>A0A1A9UWZ2_GLOAU</name>
<dbReference type="VEuPathDB" id="VectorBase:GAUT018520"/>
<dbReference type="AlphaFoldDB" id="A0A1A9UWZ2"/>
<protein>
    <submittedName>
        <fullName evidence="1">Uncharacterized protein</fullName>
    </submittedName>
</protein>